<name>U4LHN3_PYROM</name>
<proteinExistence type="predicted"/>
<protein>
    <submittedName>
        <fullName evidence="2">Uncharacterized protein</fullName>
    </submittedName>
</protein>
<evidence type="ECO:0000256" key="1">
    <source>
        <dbReference type="SAM" id="MobiDB-lite"/>
    </source>
</evidence>
<feature type="compositionally biased region" description="Basic and acidic residues" evidence="1">
    <location>
        <begin position="171"/>
        <end position="183"/>
    </location>
</feature>
<accession>U4LHN3</accession>
<reference evidence="2 3" key="1">
    <citation type="journal article" date="2013" name="PLoS Genet.">
        <title>The genome and development-dependent transcriptomes of Pyronema confluens: a window into fungal evolution.</title>
        <authorList>
            <person name="Traeger S."/>
            <person name="Altegoer F."/>
            <person name="Freitag M."/>
            <person name="Gabaldon T."/>
            <person name="Kempken F."/>
            <person name="Kumar A."/>
            <person name="Marcet-Houben M."/>
            <person name="Poggeler S."/>
            <person name="Stajich J.E."/>
            <person name="Nowrousian M."/>
        </authorList>
    </citation>
    <scope>NUCLEOTIDE SEQUENCE [LARGE SCALE GENOMIC DNA]</scope>
    <source>
        <strain evidence="3">CBS 100304</strain>
        <tissue evidence="2">Vegetative mycelium</tissue>
    </source>
</reference>
<feature type="region of interest" description="Disordered" evidence="1">
    <location>
        <begin position="143"/>
        <end position="188"/>
    </location>
</feature>
<feature type="compositionally biased region" description="Basic and acidic residues" evidence="1">
    <location>
        <begin position="77"/>
        <end position="126"/>
    </location>
</feature>
<evidence type="ECO:0000313" key="3">
    <source>
        <dbReference type="Proteomes" id="UP000018144"/>
    </source>
</evidence>
<dbReference type="EMBL" id="HF935629">
    <property type="protein sequence ID" value="CCX31639.1"/>
    <property type="molecule type" value="Genomic_DNA"/>
</dbReference>
<evidence type="ECO:0000313" key="2">
    <source>
        <dbReference type="EMBL" id="CCX31639.1"/>
    </source>
</evidence>
<organism evidence="2 3">
    <name type="scientific">Pyronema omphalodes (strain CBS 100304)</name>
    <name type="common">Pyronema confluens</name>
    <dbReference type="NCBI Taxonomy" id="1076935"/>
    <lineage>
        <taxon>Eukaryota</taxon>
        <taxon>Fungi</taxon>
        <taxon>Dikarya</taxon>
        <taxon>Ascomycota</taxon>
        <taxon>Pezizomycotina</taxon>
        <taxon>Pezizomycetes</taxon>
        <taxon>Pezizales</taxon>
        <taxon>Pyronemataceae</taxon>
        <taxon>Pyronema</taxon>
    </lineage>
</organism>
<dbReference type="Proteomes" id="UP000018144">
    <property type="component" value="Unassembled WGS sequence"/>
</dbReference>
<dbReference type="AlphaFoldDB" id="U4LHN3"/>
<keyword evidence="3" id="KW-1185">Reference proteome</keyword>
<dbReference type="OrthoDB" id="10490120at2759"/>
<gene>
    <name evidence="2" type="ORF">PCON_11162</name>
</gene>
<feature type="region of interest" description="Disordered" evidence="1">
    <location>
        <begin position="71"/>
        <end position="129"/>
    </location>
</feature>
<feature type="compositionally biased region" description="Acidic residues" evidence="1">
    <location>
        <begin position="155"/>
        <end position="170"/>
    </location>
</feature>
<sequence length="393" mass="46214">MLSHKRHKRIQVEELMERFRILYNDKENEWESLHRRNNDNCRKLNSRFNTANAWLEQQFALNFLNQANQNLDNQEDISEREKDAGEREEDTTKKEKDAGKEEEDISKQKKEGSSGPASDHDWKSSDEDNAAEENGRLYVAEYSDIESQGERGPSDESETDGYEADDEIKSEDELSEFHPDKDWNSNNGNSYPFDPAAYTYRRRLMFRPLEKIARTSYPSFIECWMAYPSKEPVQNFVIERHRRVEKAMDEQFDSVDEWIAKHNPVKLNANYDQTIRGKLKDLRIQIHFMLRESLEGGPDASEGEQIAASIPDEVKIKWNTVLDLINRLYDIVLRMPPFKDNKQEIERLAALMNPLRSDIPHITRFARREFEVLRMTTHYLVMGGKTDVQSLLW</sequence>